<evidence type="ECO:0000256" key="5">
    <source>
        <dbReference type="SAM" id="MobiDB-lite"/>
    </source>
</evidence>
<evidence type="ECO:0000313" key="7">
    <source>
        <dbReference type="EMBL" id="GMI35544.1"/>
    </source>
</evidence>
<evidence type="ECO:0000313" key="8">
    <source>
        <dbReference type="Proteomes" id="UP001165060"/>
    </source>
</evidence>
<feature type="transmembrane region" description="Helical" evidence="6">
    <location>
        <begin position="279"/>
        <end position="298"/>
    </location>
</feature>
<dbReference type="PANTHER" id="PTHR10231">
    <property type="entry name" value="NUCLEOTIDE-SUGAR TRANSMEMBRANE TRANSPORTER"/>
    <property type="match status" value="1"/>
</dbReference>
<keyword evidence="4 6" id="KW-0472">Membrane</keyword>
<feature type="region of interest" description="Disordered" evidence="5">
    <location>
        <begin position="1"/>
        <end position="41"/>
    </location>
</feature>
<gene>
    <name evidence="7" type="ORF">TeGR_g3640</name>
</gene>
<feature type="transmembrane region" description="Helical" evidence="6">
    <location>
        <begin position="205"/>
        <end position="224"/>
    </location>
</feature>
<dbReference type="InterPro" id="IPR037185">
    <property type="entry name" value="EmrE-like"/>
</dbReference>
<keyword evidence="8" id="KW-1185">Reference proteome</keyword>
<feature type="transmembrane region" description="Helical" evidence="6">
    <location>
        <begin position="176"/>
        <end position="193"/>
    </location>
</feature>
<accession>A0ABQ6MYR3</accession>
<dbReference type="SUPFAM" id="SSF103481">
    <property type="entry name" value="Multidrug resistance efflux transporter EmrE"/>
    <property type="match status" value="1"/>
</dbReference>
<evidence type="ECO:0000256" key="4">
    <source>
        <dbReference type="ARBA" id="ARBA00023136"/>
    </source>
</evidence>
<keyword evidence="2 6" id="KW-0812">Transmembrane</keyword>
<reference evidence="7 8" key="1">
    <citation type="journal article" date="2023" name="Commun. Biol.">
        <title>Genome analysis of Parmales, the sister group of diatoms, reveals the evolutionary specialization of diatoms from phago-mixotrophs to photoautotrophs.</title>
        <authorList>
            <person name="Ban H."/>
            <person name="Sato S."/>
            <person name="Yoshikawa S."/>
            <person name="Yamada K."/>
            <person name="Nakamura Y."/>
            <person name="Ichinomiya M."/>
            <person name="Sato N."/>
            <person name="Blanc-Mathieu R."/>
            <person name="Endo H."/>
            <person name="Kuwata A."/>
            <person name="Ogata H."/>
        </authorList>
    </citation>
    <scope>NUCLEOTIDE SEQUENCE [LARGE SCALE GENOMIC DNA]</scope>
</reference>
<dbReference type="Proteomes" id="UP001165060">
    <property type="component" value="Unassembled WGS sequence"/>
</dbReference>
<dbReference type="InterPro" id="IPR007271">
    <property type="entry name" value="Nuc_sug_transpt"/>
</dbReference>
<feature type="transmembrane region" description="Helical" evidence="6">
    <location>
        <begin position="331"/>
        <end position="347"/>
    </location>
</feature>
<evidence type="ECO:0000256" key="3">
    <source>
        <dbReference type="ARBA" id="ARBA00022989"/>
    </source>
</evidence>
<dbReference type="EMBL" id="BRYB01000692">
    <property type="protein sequence ID" value="GMI35544.1"/>
    <property type="molecule type" value="Genomic_DNA"/>
</dbReference>
<feature type="transmembrane region" description="Helical" evidence="6">
    <location>
        <begin position="245"/>
        <end position="267"/>
    </location>
</feature>
<feature type="compositionally biased region" description="Pro residues" evidence="5">
    <location>
        <begin position="17"/>
        <end position="39"/>
    </location>
</feature>
<evidence type="ECO:0000256" key="1">
    <source>
        <dbReference type="ARBA" id="ARBA00004141"/>
    </source>
</evidence>
<protein>
    <submittedName>
        <fullName evidence="7">Uncharacterized protein</fullName>
    </submittedName>
</protein>
<keyword evidence="3 6" id="KW-1133">Transmembrane helix</keyword>
<organism evidence="7 8">
    <name type="scientific">Tetraparma gracilis</name>
    <dbReference type="NCBI Taxonomy" id="2962635"/>
    <lineage>
        <taxon>Eukaryota</taxon>
        <taxon>Sar</taxon>
        <taxon>Stramenopiles</taxon>
        <taxon>Ochrophyta</taxon>
        <taxon>Bolidophyceae</taxon>
        <taxon>Parmales</taxon>
        <taxon>Triparmaceae</taxon>
        <taxon>Tetraparma</taxon>
    </lineage>
</organism>
<sequence length="361" mass="37640">MAARPIPYLPLSVASDNPPPQTPSSPPSSSPPPTKPAPSPAAISTKALQTLSLLALQNCAKNLLTRHALSADAPRFLYSAAVLGSELTKLSLSFLYIVLVDRQPPSSIVAFFRSSPRSTLLLAVPAATYNAQQTLEYVALSHLPAPTFAVCVQLKQFFTALFAVALLKRSLRLSQVLSLVLLTTGVMLCSMRADGSPPLDADAVTGLVATLLIALSSGFASVYTEKVIKSAPPRARHYSLAYMQFQLASVSLVIMGAYALVSDAAAIAEFGLLHNIGPAAFLAILSSALGGLTVAAVLKHADAILKGYASAVSVVLTGVLSTVFFGTQLGALYALGIVNVCVSLVLYNSRGLDRNMCGPGS</sequence>
<feature type="transmembrane region" description="Helical" evidence="6">
    <location>
        <begin position="305"/>
        <end position="325"/>
    </location>
</feature>
<proteinExistence type="predicted"/>
<name>A0ABQ6MYR3_9STRA</name>
<dbReference type="Pfam" id="PF04142">
    <property type="entry name" value="Nuc_sug_transp"/>
    <property type="match status" value="1"/>
</dbReference>
<comment type="subcellular location">
    <subcellularLocation>
        <location evidence="1">Membrane</location>
        <topology evidence="1">Multi-pass membrane protein</topology>
    </subcellularLocation>
</comment>
<dbReference type="NCBIfam" id="TIGR00803">
    <property type="entry name" value="nst"/>
    <property type="match status" value="1"/>
</dbReference>
<feature type="transmembrane region" description="Helical" evidence="6">
    <location>
        <begin position="145"/>
        <end position="167"/>
    </location>
</feature>
<comment type="caution">
    <text evidence="7">The sequence shown here is derived from an EMBL/GenBank/DDBJ whole genome shotgun (WGS) entry which is preliminary data.</text>
</comment>
<evidence type="ECO:0000256" key="2">
    <source>
        <dbReference type="ARBA" id="ARBA00022692"/>
    </source>
</evidence>
<evidence type="ECO:0000256" key="6">
    <source>
        <dbReference type="SAM" id="Phobius"/>
    </source>
</evidence>